<dbReference type="FunFam" id="2.130.10.10:FF:000140">
    <property type="entry name" value="SMU1, DNA replication regulator and spliceosomal factor"/>
    <property type="match status" value="1"/>
</dbReference>
<feature type="repeat" description="WD" evidence="9">
    <location>
        <begin position="221"/>
        <end position="250"/>
    </location>
</feature>
<dbReference type="CDD" id="cd00200">
    <property type="entry name" value="WD40"/>
    <property type="match status" value="1"/>
</dbReference>
<evidence type="ECO:0000313" key="11">
    <source>
        <dbReference type="EMBL" id="CAD8661286.1"/>
    </source>
</evidence>
<dbReference type="InterPro" id="IPR001680">
    <property type="entry name" value="WD40_rpt"/>
</dbReference>
<evidence type="ECO:0000256" key="7">
    <source>
        <dbReference type="ARBA" id="ARBA00025801"/>
    </source>
</evidence>
<proteinExistence type="inferred from homology"/>
<accession>A0A7S0NA08</accession>
<evidence type="ECO:0000256" key="9">
    <source>
        <dbReference type="PROSITE-ProRule" id="PRU00221"/>
    </source>
</evidence>
<evidence type="ECO:0000256" key="6">
    <source>
        <dbReference type="ARBA" id="ARBA00023242"/>
    </source>
</evidence>
<keyword evidence="6" id="KW-0539">Nucleus</keyword>
<evidence type="ECO:0000256" key="4">
    <source>
        <dbReference type="ARBA" id="ARBA00022737"/>
    </source>
</evidence>
<name>A0A7S0NA08_9CHLO</name>
<evidence type="ECO:0000256" key="8">
    <source>
        <dbReference type="ARBA" id="ARBA00026184"/>
    </source>
</evidence>
<feature type="repeat" description="WD" evidence="9">
    <location>
        <begin position="344"/>
        <end position="385"/>
    </location>
</feature>
<feature type="repeat" description="WD" evidence="9">
    <location>
        <begin position="259"/>
        <end position="300"/>
    </location>
</feature>
<comment type="similarity">
    <text evidence="7">Belongs to the WD repeat SMU1 family.</text>
</comment>
<dbReference type="SMART" id="SM00667">
    <property type="entry name" value="LisH"/>
    <property type="match status" value="1"/>
</dbReference>
<evidence type="ECO:0000256" key="3">
    <source>
        <dbReference type="ARBA" id="ARBA00022664"/>
    </source>
</evidence>
<reference evidence="11" key="1">
    <citation type="submission" date="2021-01" db="EMBL/GenBank/DDBJ databases">
        <authorList>
            <person name="Corre E."/>
            <person name="Pelletier E."/>
            <person name="Niang G."/>
            <person name="Scheremetjew M."/>
            <person name="Finn R."/>
            <person name="Kale V."/>
            <person name="Holt S."/>
            <person name="Cochrane G."/>
            <person name="Meng A."/>
            <person name="Brown T."/>
            <person name="Cohen L."/>
        </authorList>
    </citation>
    <scope>NUCLEOTIDE SEQUENCE</scope>
    <source>
        <strain evidence="11">CCMP722</strain>
    </source>
</reference>
<dbReference type="InterPro" id="IPR015943">
    <property type="entry name" value="WD40/YVTN_repeat-like_dom_sf"/>
</dbReference>
<evidence type="ECO:0000256" key="5">
    <source>
        <dbReference type="ARBA" id="ARBA00023187"/>
    </source>
</evidence>
<dbReference type="PRINTS" id="PR00320">
    <property type="entry name" value="GPROTEINBRPT"/>
</dbReference>
<dbReference type="GO" id="GO:0000398">
    <property type="term" value="P:mRNA splicing, via spliceosome"/>
    <property type="evidence" value="ECO:0007669"/>
    <property type="project" value="InterPro"/>
</dbReference>
<keyword evidence="4" id="KW-0677">Repeat</keyword>
<dbReference type="InterPro" id="IPR006594">
    <property type="entry name" value="LisH"/>
</dbReference>
<dbReference type="PROSITE" id="PS50294">
    <property type="entry name" value="WD_REPEATS_REGION"/>
    <property type="match status" value="4"/>
</dbReference>
<dbReference type="SMART" id="SM00668">
    <property type="entry name" value="CTLH"/>
    <property type="match status" value="1"/>
</dbReference>
<sequence length="512" mass="57377">MSLQIEAQDVIKVVLQFCKENGLNSTYQALQTECQVSLNTVDSIETFISDIQNGRWDAVLPQVASLKLPRRKLEDLYEQIVLEMIELREIDTARAILRQTQAMVQMKQEEPERFLKMEHLCQRTYFDPREAYPDSSKERRRAQIAQSISTEVTVVPPSRLMALIGQALKYQQLQGMLPPGTSFDLFRGTAPVKQDEEETFPTQESKTIKFGKKSHPECARFSPDGQYLVTGSVDGFIEVWDYLTGKLKKDLTYQAEGTFMMHDDAVLSLNFSRDSEMLCSGSQDGKIKVWKVRTGQCLRKYDNAHTQGVTSVCFSRDGGQILSASFDGLVRVHGLKSGKVLKEFRGHASYVNDAIYTADGTKVLSSSSDGTTRVWDVKSTECVSIFRPPQATAGAETTINSAHLFPKNTEQIVVCARSSAVYIMTMQGQVVKSFQSGKREGGDFIAAWVSPHGDWIYCLGEDSNLYCFSMLTSKLENLLKVHDGSCVGLCHHPHRNLIATFADEGVLKIWKP</sequence>
<dbReference type="Gene3D" id="2.130.10.10">
    <property type="entry name" value="YVTN repeat-like/Quinoprotein amine dehydrogenase"/>
    <property type="match status" value="1"/>
</dbReference>
<dbReference type="Pfam" id="PF17814">
    <property type="entry name" value="LisH_TPL"/>
    <property type="match status" value="1"/>
</dbReference>
<dbReference type="InterPro" id="IPR054532">
    <property type="entry name" value="TPL_SMU1_LisH-like"/>
</dbReference>
<dbReference type="AlphaFoldDB" id="A0A7S0NA08"/>
<dbReference type="InterPro" id="IPR006595">
    <property type="entry name" value="CTLH_C"/>
</dbReference>
<organism evidence="11">
    <name type="scientific">Pyramimonas obovata</name>
    <dbReference type="NCBI Taxonomy" id="1411642"/>
    <lineage>
        <taxon>Eukaryota</taxon>
        <taxon>Viridiplantae</taxon>
        <taxon>Chlorophyta</taxon>
        <taxon>Pyramimonadophyceae</taxon>
        <taxon>Pyramimonadales</taxon>
        <taxon>Pyramimonadaceae</taxon>
        <taxon>Pyramimonas</taxon>
        <taxon>Pyramimonas incertae sedis</taxon>
    </lineage>
</organism>
<feature type="domain" description="CTLH" evidence="10">
    <location>
        <begin position="40"/>
        <end position="92"/>
    </location>
</feature>
<dbReference type="PROSITE" id="PS50896">
    <property type="entry name" value="LISH"/>
    <property type="match status" value="1"/>
</dbReference>
<dbReference type="PROSITE" id="PS00678">
    <property type="entry name" value="WD_REPEATS_1"/>
    <property type="match status" value="1"/>
</dbReference>
<dbReference type="GO" id="GO:0016607">
    <property type="term" value="C:nuclear speck"/>
    <property type="evidence" value="ECO:0007669"/>
    <property type="project" value="UniProtKB-SubCell"/>
</dbReference>
<gene>
    <name evidence="11" type="ORF">POBO1169_LOCUS6777</name>
</gene>
<comment type="subcellular location">
    <subcellularLocation>
        <location evidence="1">Nucleus speckle</location>
    </subcellularLocation>
</comment>
<dbReference type="SMART" id="SM00320">
    <property type="entry name" value="WD40"/>
    <property type="match status" value="7"/>
</dbReference>
<keyword evidence="3" id="KW-0507">mRNA processing</keyword>
<evidence type="ECO:0000259" key="10">
    <source>
        <dbReference type="PROSITE" id="PS50897"/>
    </source>
</evidence>
<dbReference type="InterPro" id="IPR036322">
    <property type="entry name" value="WD40_repeat_dom_sf"/>
</dbReference>
<dbReference type="InterPro" id="IPR020472">
    <property type="entry name" value="WD40_PAC1"/>
</dbReference>
<feature type="repeat" description="WD" evidence="9">
    <location>
        <begin position="302"/>
        <end position="343"/>
    </location>
</feature>
<keyword evidence="5" id="KW-0508">mRNA splicing</keyword>
<dbReference type="PROSITE" id="PS50897">
    <property type="entry name" value="CTLH"/>
    <property type="match status" value="1"/>
</dbReference>
<evidence type="ECO:0000256" key="2">
    <source>
        <dbReference type="ARBA" id="ARBA00022574"/>
    </source>
</evidence>
<dbReference type="Pfam" id="PF00400">
    <property type="entry name" value="WD40"/>
    <property type="match status" value="5"/>
</dbReference>
<dbReference type="InterPro" id="IPR045184">
    <property type="entry name" value="SMU1"/>
</dbReference>
<protein>
    <recommendedName>
        <fullName evidence="8">WD40 repeat-containing protein SMU1</fullName>
    </recommendedName>
</protein>
<evidence type="ECO:0000256" key="1">
    <source>
        <dbReference type="ARBA" id="ARBA00004324"/>
    </source>
</evidence>
<dbReference type="PANTHER" id="PTHR22848">
    <property type="entry name" value="WD40 REPEAT PROTEIN"/>
    <property type="match status" value="1"/>
</dbReference>
<dbReference type="EMBL" id="HBFA01013019">
    <property type="protein sequence ID" value="CAD8661286.1"/>
    <property type="molecule type" value="Transcribed_RNA"/>
</dbReference>
<keyword evidence="2 9" id="KW-0853">WD repeat</keyword>
<dbReference type="InterPro" id="IPR019775">
    <property type="entry name" value="WD40_repeat_CS"/>
</dbReference>
<dbReference type="SUPFAM" id="SSF50978">
    <property type="entry name" value="WD40 repeat-like"/>
    <property type="match status" value="1"/>
</dbReference>
<dbReference type="PROSITE" id="PS50082">
    <property type="entry name" value="WD_REPEATS_2"/>
    <property type="match status" value="4"/>
</dbReference>